<gene>
    <name evidence="2" type="ORF">ACFOUV_03650</name>
</gene>
<evidence type="ECO:0000313" key="3">
    <source>
        <dbReference type="Proteomes" id="UP001595772"/>
    </source>
</evidence>
<keyword evidence="1" id="KW-1133">Transmembrane helix</keyword>
<evidence type="ECO:0000256" key="1">
    <source>
        <dbReference type="SAM" id="Phobius"/>
    </source>
</evidence>
<dbReference type="InterPro" id="IPR024529">
    <property type="entry name" value="ECF_trnsprt_substrate-spec"/>
</dbReference>
<feature type="transmembrane region" description="Helical" evidence="1">
    <location>
        <begin position="6"/>
        <end position="23"/>
    </location>
</feature>
<dbReference type="EMBL" id="JBHSAO010000001">
    <property type="protein sequence ID" value="MFC4022907.1"/>
    <property type="molecule type" value="Genomic_DNA"/>
</dbReference>
<feature type="transmembrane region" description="Helical" evidence="1">
    <location>
        <begin position="35"/>
        <end position="59"/>
    </location>
</feature>
<organism evidence="2 3">
    <name type="scientific">Oceanobacillus longus</name>
    <dbReference type="NCBI Taxonomy" id="930120"/>
    <lineage>
        <taxon>Bacteria</taxon>
        <taxon>Bacillati</taxon>
        <taxon>Bacillota</taxon>
        <taxon>Bacilli</taxon>
        <taxon>Bacillales</taxon>
        <taxon>Bacillaceae</taxon>
        <taxon>Oceanobacillus</taxon>
    </lineage>
</organism>
<accession>A0ABV8GW47</accession>
<keyword evidence="1" id="KW-0812">Transmembrane</keyword>
<dbReference type="Gene3D" id="1.10.1760.20">
    <property type="match status" value="1"/>
</dbReference>
<dbReference type="RefSeq" id="WP_379495399.1">
    <property type="nucleotide sequence ID" value="NZ_JBHSAO010000001.1"/>
</dbReference>
<sequence length="171" mass="19085">MNTYKITIIALLAAMAIAGRYVFQFIPNVQPVTALIIICGIILGPLSAILLAIVTTFLSNMLMGMGIWTLWQIISWCIIGVLSGLLSKIFKRVPLFITVLFAVFSGYLYGFVISLTNYQITGQFWPYYIAGLPFDTSHAIGNAVFIILLYPIMSHLFSNYAVKRFTIKNTN</sequence>
<feature type="transmembrane region" description="Helical" evidence="1">
    <location>
        <begin position="140"/>
        <end position="162"/>
    </location>
</feature>
<comment type="caution">
    <text evidence="2">The sequence shown here is derived from an EMBL/GenBank/DDBJ whole genome shotgun (WGS) entry which is preliminary data.</text>
</comment>
<protein>
    <submittedName>
        <fullName evidence="2">ECF transporter S component</fullName>
    </submittedName>
</protein>
<evidence type="ECO:0000313" key="2">
    <source>
        <dbReference type="EMBL" id="MFC4022907.1"/>
    </source>
</evidence>
<dbReference type="Proteomes" id="UP001595772">
    <property type="component" value="Unassembled WGS sequence"/>
</dbReference>
<proteinExistence type="predicted"/>
<keyword evidence="1" id="KW-0472">Membrane</keyword>
<dbReference type="Pfam" id="PF12822">
    <property type="entry name" value="ECF_trnsprt"/>
    <property type="match status" value="1"/>
</dbReference>
<feature type="transmembrane region" description="Helical" evidence="1">
    <location>
        <begin position="93"/>
        <end position="120"/>
    </location>
</feature>
<keyword evidence="3" id="KW-1185">Reference proteome</keyword>
<name>A0ABV8GW47_9BACI</name>
<feature type="transmembrane region" description="Helical" evidence="1">
    <location>
        <begin position="65"/>
        <end position="86"/>
    </location>
</feature>
<reference evidence="3" key="1">
    <citation type="journal article" date="2019" name="Int. J. Syst. Evol. Microbiol.">
        <title>The Global Catalogue of Microorganisms (GCM) 10K type strain sequencing project: providing services to taxonomists for standard genome sequencing and annotation.</title>
        <authorList>
            <consortium name="The Broad Institute Genomics Platform"/>
            <consortium name="The Broad Institute Genome Sequencing Center for Infectious Disease"/>
            <person name="Wu L."/>
            <person name="Ma J."/>
        </authorList>
    </citation>
    <scope>NUCLEOTIDE SEQUENCE [LARGE SCALE GENOMIC DNA]</scope>
    <source>
        <strain evidence="3">IBRC-M 10703</strain>
    </source>
</reference>